<reference evidence="4 5" key="1">
    <citation type="submission" date="2017-05" db="EMBL/GenBank/DDBJ databases">
        <title>Vagococcus spp. assemblies.</title>
        <authorList>
            <person name="Gulvik C.A."/>
        </authorList>
    </citation>
    <scope>NUCLEOTIDE SEQUENCE [LARGE SCALE GENOMIC DNA]</scope>
    <source>
        <strain evidence="4 5">DSM 24756</strain>
    </source>
</reference>
<dbReference type="PANTHER" id="PTHR34475">
    <property type="match status" value="1"/>
</dbReference>
<gene>
    <name evidence="4" type="ORF">CBF30_08085</name>
</gene>
<sequence>MTDIGKELKEARLKKGFTIDDLQQKTKIQKKYLEALELDEYEAMPSTYYVRTFLRQYADAVGLDGNLVVKKFDGQKVQIEQPKIEKITESRKNLHKEEKNVLQVLSDRLPMIVLSLIAVAIIATVGYATWKQHKDSSMIQTSSSVEVDRESTQATTSKTKESSATQTTTSTTQEVKPELAITSDDGKNLVMSAKNITSPAKLTFTGTNGSCWVGITVGGANVYNYTVKQGETTEYALPEGTAEVKIVFGAAVNLSAKLNDQNLDIIGQTKAYQKNIDLTVTYK</sequence>
<protein>
    <recommendedName>
        <fullName evidence="3">Cytoskeleton protein RodZ-like C-terminal domain-containing protein</fullName>
    </recommendedName>
</protein>
<feature type="transmembrane region" description="Helical" evidence="2">
    <location>
        <begin position="109"/>
        <end position="130"/>
    </location>
</feature>
<keyword evidence="5" id="KW-1185">Reference proteome</keyword>
<dbReference type="InterPro" id="IPR025194">
    <property type="entry name" value="RodZ-like_C"/>
</dbReference>
<dbReference type="CDD" id="cd00093">
    <property type="entry name" value="HTH_XRE"/>
    <property type="match status" value="1"/>
</dbReference>
<dbReference type="GO" id="GO:0003677">
    <property type="term" value="F:DNA binding"/>
    <property type="evidence" value="ECO:0007669"/>
    <property type="project" value="InterPro"/>
</dbReference>
<evidence type="ECO:0000313" key="5">
    <source>
        <dbReference type="Proteomes" id="UP000288669"/>
    </source>
</evidence>
<keyword evidence="2" id="KW-0472">Membrane</keyword>
<comment type="caution">
    <text evidence="4">The sequence shown here is derived from an EMBL/GenBank/DDBJ whole genome shotgun (WGS) entry which is preliminary data.</text>
</comment>
<dbReference type="AlphaFoldDB" id="A0A430AH01"/>
<dbReference type="Pfam" id="PF13413">
    <property type="entry name" value="HTH_25"/>
    <property type="match status" value="1"/>
</dbReference>
<keyword evidence="2" id="KW-1133">Transmembrane helix</keyword>
<dbReference type="Proteomes" id="UP000288669">
    <property type="component" value="Unassembled WGS sequence"/>
</dbReference>
<dbReference type="InterPro" id="IPR050400">
    <property type="entry name" value="Bact_Cytoskel_RodZ"/>
</dbReference>
<dbReference type="PANTHER" id="PTHR34475:SF1">
    <property type="entry name" value="CYTOSKELETON PROTEIN RODZ"/>
    <property type="match status" value="1"/>
</dbReference>
<accession>A0A430AH01</accession>
<proteinExistence type="predicted"/>
<dbReference type="SUPFAM" id="SSF47413">
    <property type="entry name" value="lambda repressor-like DNA-binding domains"/>
    <property type="match status" value="1"/>
</dbReference>
<keyword evidence="2" id="KW-0812">Transmembrane</keyword>
<dbReference type="EMBL" id="NGJZ01000002">
    <property type="protein sequence ID" value="RSU07202.1"/>
    <property type="molecule type" value="Genomic_DNA"/>
</dbReference>
<dbReference type="Pfam" id="PF13464">
    <property type="entry name" value="RodZ_C"/>
    <property type="match status" value="1"/>
</dbReference>
<dbReference type="InterPro" id="IPR010982">
    <property type="entry name" value="Lambda_DNA-bd_dom_sf"/>
</dbReference>
<evidence type="ECO:0000256" key="2">
    <source>
        <dbReference type="SAM" id="Phobius"/>
    </source>
</evidence>
<feature type="region of interest" description="Disordered" evidence="1">
    <location>
        <begin position="139"/>
        <end position="174"/>
    </location>
</feature>
<evidence type="ECO:0000259" key="3">
    <source>
        <dbReference type="Pfam" id="PF13464"/>
    </source>
</evidence>
<name>A0A430AH01_9ENTE</name>
<dbReference type="OrthoDB" id="9797543at2"/>
<feature type="compositionally biased region" description="Low complexity" evidence="1">
    <location>
        <begin position="152"/>
        <end position="172"/>
    </location>
</feature>
<evidence type="ECO:0000313" key="4">
    <source>
        <dbReference type="EMBL" id="RSU07202.1"/>
    </source>
</evidence>
<evidence type="ECO:0000256" key="1">
    <source>
        <dbReference type="SAM" id="MobiDB-lite"/>
    </source>
</evidence>
<feature type="domain" description="Cytoskeleton protein RodZ-like C-terminal" evidence="3">
    <location>
        <begin position="208"/>
        <end position="271"/>
    </location>
</feature>
<organism evidence="4 5">
    <name type="scientific">Vagococcus entomophilus</name>
    <dbReference type="NCBI Taxonomy" id="1160095"/>
    <lineage>
        <taxon>Bacteria</taxon>
        <taxon>Bacillati</taxon>
        <taxon>Bacillota</taxon>
        <taxon>Bacilli</taxon>
        <taxon>Lactobacillales</taxon>
        <taxon>Enterococcaceae</taxon>
        <taxon>Vagococcus</taxon>
    </lineage>
</organism>
<dbReference type="InterPro" id="IPR001387">
    <property type="entry name" value="Cro/C1-type_HTH"/>
</dbReference>
<dbReference type="RefSeq" id="WP_126824910.1">
    <property type="nucleotide sequence ID" value="NZ_JBHLWU010000002.1"/>
</dbReference>
<dbReference type="Gene3D" id="1.10.260.40">
    <property type="entry name" value="lambda repressor-like DNA-binding domains"/>
    <property type="match status" value="1"/>
</dbReference>